<feature type="domain" description="Arf-GAP" evidence="6">
    <location>
        <begin position="21"/>
        <end position="139"/>
    </location>
</feature>
<keyword evidence="4" id="KW-0862">Zinc</keyword>
<dbReference type="PROSITE" id="PS50115">
    <property type="entry name" value="ARFGAP"/>
    <property type="match status" value="1"/>
</dbReference>
<dbReference type="InterPro" id="IPR037278">
    <property type="entry name" value="ARFGAP/RecO"/>
</dbReference>
<sequence length="276" mass="30572">MLASPEKSTDPVATSSDGRLHHLLELLQALNGNRECFDCLAKGPTWTSWSLGIFLCFRCAGLHRGLGVHISRVKSVGLDRWTPQQVARLVQIGNERARTMYESRLPSNFHRPTDLNELRAFIQIKYLHRVYVTPGYRDPPMPPSDLSVEQLESIMTDFLKQTSLYSRPVDIPSGRPDPETSTLADDLIKLSSPEEEPSSCSAAAWTKAEVRSRPCTPAKASDHAVTERLLGLSSGEGTSLLEVSHGDDLLLSSDNEVESTVFLPLDIDEDYALIDL</sequence>
<keyword evidence="3 5" id="KW-0863">Zinc-finger</keyword>
<dbReference type="FunFam" id="1.10.220.150:FF:000009">
    <property type="entry name" value="stromal membrane-associated protein 1 isoform X1"/>
    <property type="match status" value="1"/>
</dbReference>
<evidence type="ECO:0000313" key="7">
    <source>
        <dbReference type="EMBL" id="OQR76677.1"/>
    </source>
</evidence>
<dbReference type="EMBL" id="MNPL01004552">
    <property type="protein sequence ID" value="OQR76677.1"/>
    <property type="molecule type" value="Genomic_DNA"/>
</dbReference>
<dbReference type="Gene3D" id="1.10.220.150">
    <property type="entry name" value="Arf GTPase activating protein"/>
    <property type="match status" value="1"/>
</dbReference>
<dbReference type="OrthoDB" id="73919at2759"/>
<keyword evidence="8" id="KW-1185">Reference proteome</keyword>
<dbReference type="SUPFAM" id="SSF57863">
    <property type="entry name" value="ArfGap/RecO-like zinc finger"/>
    <property type="match status" value="1"/>
</dbReference>
<protein>
    <recommendedName>
        <fullName evidence="6">Arf-GAP domain-containing protein</fullName>
    </recommendedName>
</protein>
<dbReference type="PRINTS" id="PR00405">
    <property type="entry name" value="REVINTRACTNG"/>
</dbReference>
<accession>A0A1V9XT56</accession>
<evidence type="ECO:0000256" key="1">
    <source>
        <dbReference type="ARBA" id="ARBA00022468"/>
    </source>
</evidence>
<name>A0A1V9XT56_9ACAR</name>
<dbReference type="AlphaFoldDB" id="A0A1V9XT56"/>
<dbReference type="GO" id="GO:0005737">
    <property type="term" value="C:cytoplasm"/>
    <property type="evidence" value="ECO:0007669"/>
    <property type="project" value="TreeGrafter"/>
</dbReference>
<evidence type="ECO:0000256" key="4">
    <source>
        <dbReference type="ARBA" id="ARBA00022833"/>
    </source>
</evidence>
<keyword evidence="1" id="KW-0343">GTPase activation</keyword>
<dbReference type="PANTHER" id="PTHR45705:SF1">
    <property type="entry name" value="FI20236P1"/>
    <property type="match status" value="1"/>
</dbReference>
<dbReference type="InterPro" id="IPR001164">
    <property type="entry name" value="ArfGAP_dom"/>
</dbReference>
<proteinExistence type="predicted"/>
<evidence type="ECO:0000256" key="3">
    <source>
        <dbReference type="ARBA" id="ARBA00022771"/>
    </source>
</evidence>
<evidence type="ECO:0000256" key="2">
    <source>
        <dbReference type="ARBA" id="ARBA00022723"/>
    </source>
</evidence>
<keyword evidence="2" id="KW-0479">Metal-binding</keyword>
<dbReference type="GO" id="GO:0005096">
    <property type="term" value="F:GTPase activator activity"/>
    <property type="evidence" value="ECO:0007669"/>
    <property type="project" value="UniProtKB-KW"/>
</dbReference>
<dbReference type="InterPro" id="IPR038508">
    <property type="entry name" value="ArfGAP_dom_sf"/>
</dbReference>
<dbReference type="Pfam" id="PF01412">
    <property type="entry name" value="ArfGap"/>
    <property type="match status" value="1"/>
</dbReference>
<dbReference type="GO" id="GO:0008270">
    <property type="term" value="F:zinc ion binding"/>
    <property type="evidence" value="ECO:0007669"/>
    <property type="project" value="UniProtKB-KW"/>
</dbReference>
<dbReference type="InterPro" id="IPR051718">
    <property type="entry name" value="ARF_GTPase-activating"/>
</dbReference>
<dbReference type="InParanoid" id="A0A1V9XT56"/>
<evidence type="ECO:0000313" key="8">
    <source>
        <dbReference type="Proteomes" id="UP000192247"/>
    </source>
</evidence>
<organism evidence="7 8">
    <name type="scientific">Tropilaelaps mercedesae</name>
    <dbReference type="NCBI Taxonomy" id="418985"/>
    <lineage>
        <taxon>Eukaryota</taxon>
        <taxon>Metazoa</taxon>
        <taxon>Ecdysozoa</taxon>
        <taxon>Arthropoda</taxon>
        <taxon>Chelicerata</taxon>
        <taxon>Arachnida</taxon>
        <taxon>Acari</taxon>
        <taxon>Parasitiformes</taxon>
        <taxon>Mesostigmata</taxon>
        <taxon>Gamasina</taxon>
        <taxon>Dermanyssoidea</taxon>
        <taxon>Laelapidae</taxon>
        <taxon>Tropilaelaps</taxon>
    </lineage>
</organism>
<evidence type="ECO:0000259" key="6">
    <source>
        <dbReference type="PROSITE" id="PS50115"/>
    </source>
</evidence>
<dbReference type="PANTHER" id="PTHR45705">
    <property type="entry name" value="FI20236P1"/>
    <property type="match status" value="1"/>
</dbReference>
<dbReference type="CDD" id="cd08204">
    <property type="entry name" value="ArfGap"/>
    <property type="match status" value="1"/>
</dbReference>
<dbReference type="Proteomes" id="UP000192247">
    <property type="component" value="Unassembled WGS sequence"/>
</dbReference>
<evidence type="ECO:0000256" key="5">
    <source>
        <dbReference type="PROSITE-ProRule" id="PRU00288"/>
    </source>
</evidence>
<reference evidence="7 8" key="1">
    <citation type="journal article" date="2017" name="Gigascience">
        <title>Draft genome of the honey bee ectoparasitic mite, Tropilaelaps mercedesae, is shaped by the parasitic life history.</title>
        <authorList>
            <person name="Dong X."/>
            <person name="Armstrong S.D."/>
            <person name="Xia D."/>
            <person name="Makepeace B.L."/>
            <person name="Darby A.C."/>
            <person name="Kadowaki T."/>
        </authorList>
    </citation>
    <scope>NUCLEOTIDE SEQUENCE [LARGE SCALE GENOMIC DNA]</scope>
    <source>
        <strain evidence="7">Wuxi-XJTLU</strain>
    </source>
</reference>
<dbReference type="STRING" id="418985.A0A1V9XT56"/>
<dbReference type="SMART" id="SM00105">
    <property type="entry name" value="ArfGap"/>
    <property type="match status" value="1"/>
</dbReference>
<gene>
    <name evidence="7" type="ORF">BIW11_07630</name>
</gene>
<comment type="caution">
    <text evidence="7">The sequence shown here is derived from an EMBL/GenBank/DDBJ whole genome shotgun (WGS) entry which is preliminary data.</text>
</comment>